<dbReference type="Proteomes" id="UP000887574">
    <property type="component" value="Unplaced"/>
</dbReference>
<dbReference type="SMART" id="SM00174">
    <property type="entry name" value="RHO"/>
    <property type="match status" value="1"/>
</dbReference>
<evidence type="ECO:0000313" key="3">
    <source>
        <dbReference type="Proteomes" id="UP000887574"/>
    </source>
</evidence>
<organism evidence="3 4">
    <name type="scientific">Ditylenchus dipsaci</name>
    <dbReference type="NCBI Taxonomy" id="166011"/>
    <lineage>
        <taxon>Eukaryota</taxon>
        <taxon>Metazoa</taxon>
        <taxon>Ecdysozoa</taxon>
        <taxon>Nematoda</taxon>
        <taxon>Chromadorea</taxon>
        <taxon>Rhabditida</taxon>
        <taxon>Tylenchina</taxon>
        <taxon>Tylenchomorpha</taxon>
        <taxon>Sphaerularioidea</taxon>
        <taxon>Anguinidae</taxon>
        <taxon>Anguininae</taxon>
        <taxon>Ditylenchus</taxon>
    </lineage>
</organism>
<dbReference type="GO" id="GO:0003924">
    <property type="term" value="F:GTPase activity"/>
    <property type="evidence" value="ECO:0007669"/>
    <property type="project" value="InterPro"/>
</dbReference>
<dbReference type="PANTHER" id="PTHR24072">
    <property type="entry name" value="RHO FAMILY GTPASE"/>
    <property type="match status" value="1"/>
</dbReference>
<reference evidence="4" key="1">
    <citation type="submission" date="2022-11" db="UniProtKB">
        <authorList>
            <consortium name="WormBaseParasite"/>
        </authorList>
    </citation>
    <scope>IDENTIFICATION</scope>
</reference>
<dbReference type="InterPro" id="IPR027417">
    <property type="entry name" value="P-loop_NTPase"/>
</dbReference>
<keyword evidence="2" id="KW-0342">GTP-binding</keyword>
<keyword evidence="1" id="KW-0547">Nucleotide-binding</keyword>
<dbReference type="AlphaFoldDB" id="A0A915DKY9"/>
<keyword evidence="3" id="KW-1185">Reference proteome</keyword>
<dbReference type="InterPro" id="IPR001806">
    <property type="entry name" value="Small_GTPase"/>
</dbReference>
<dbReference type="GO" id="GO:0005525">
    <property type="term" value="F:GTP binding"/>
    <property type="evidence" value="ECO:0007669"/>
    <property type="project" value="UniProtKB-KW"/>
</dbReference>
<evidence type="ECO:0000256" key="1">
    <source>
        <dbReference type="ARBA" id="ARBA00022741"/>
    </source>
</evidence>
<proteinExistence type="predicted"/>
<name>A0A915DKY9_9BILA</name>
<protein>
    <submittedName>
        <fullName evidence="4">Uncharacterized protein</fullName>
    </submittedName>
</protein>
<sequence length="148" mass="16665">MSLRYGQFSVEYVPTVFDNYTVPLGKATTPVVDRFPILKQTYFWCVFPSSRLHRSPMSRRSGFPNCTLCAITCLFFLVGTQVDLRDDEEVLQKLAKNGKKPISQEEGMRLAAQLKSVKYIECSPRHGGDDICVRRSNSLCGLPAFCSS</sequence>
<dbReference type="SUPFAM" id="SSF52540">
    <property type="entry name" value="P-loop containing nucleoside triphosphate hydrolases"/>
    <property type="match status" value="1"/>
</dbReference>
<accession>A0A915DKY9</accession>
<evidence type="ECO:0000256" key="2">
    <source>
        <dbReference type="ARBA" id="ARBA00023134"/>
    </source>
</evidence>
<dbReference type="Gene3D" id="3.40.50.300">
    <property type="entry name" value="P-loop containing nucleotide triphosphate hydrolases"/>
    <property type="match status" value="1"/>
</dbReference>
<dbReference type="WBParaSite" id="jg20621.2">
    <property type="protein sequence ID" value="jg20621.2"/>
    <property type="gene ID" value="jg20621"/>
</dbReference>
<dbReference type="GO" id="GO:0007264">
    <property type="term" value="P:small GTPase-mediated signal transduction"/>
    <property type="evidence" value="ECO:0007669"/>
    <property type="project" value="InterPro"/>
</dbReference>
<evidence type="ECO:0000313" key="4">
    <source>
        <dbReference type="WBParaSite" id="jg20621.2"/>
    </source>
</evidence>
<dbReference type="InterPro" id="IPR003578">
    <property type="entry name" value="Small_GTPase_Rho"/>
</dbReference>